<dbReference type="GeneID" id="103371038"/>
<evidence type="ECO:0000259" key="6">
    <source>
        <dbReference type="PROSITE" id="PS50102"/>
    </source>
</evidence>
<feature type="domain" description="RRM" evidence="6">
    <location>
        <begin position="99"/>
        <end position="178"/>
    </location>
</feature>
<dbReference type="CTD" id="2926"/>
<evidence type="ECO:0000313" key="7">
    <source>
        <dbReference type="Ensembl" id="ENSSPAP00000031069.1"/>
    </source>
</evidence>
<keyword evidence="5" id="KW-0732">Signal</keyword>
<evidence type="ECO:0000256" key="3">
    <source>
        <dbReference type="PROSITE-ProRule" id="PRU00176"/>
    </source>
</evidence>
<dbReference type="Pfam" id="PF00076">
    <property type="entry name" value="RRM_1"/>
    <property type="match status" value="2"/>
</dbReference>
<dbReference type="InterPro" id="IPR050666">
    <property type="entry name" value="ESRP"/>
</dbReference>
<dbReference type="SMART" id="SM00360">
    <property type="entry name" value="RRM"/>
    <property type="match status" value="3"/>
</dbReference>
<evidence type="ECO:0000256" key="4">
    <source>
        <dbReference type="SAM" id="MobiDB-lite"/>
    </source>
</evidence>
<keyword evidence="8" id="KW-1185">Reference proteome</keyword>
<reference evidence="9 10" key="2">
    <citation type="submission" date="2025-04" db="UniProtKB">
        <authorList>
            <consortium name="RefSeq"/>
        </authorList>
    </citation>
    <scope>IDENTIFICATION</scope>
</reference>
<sequence length="397" mass="44310">MSGTGRSVLFLLQRCVAVSQRTLPAAIVKTAQSCGFTQNRTWTSATRTVWLRRFGELQAAGRSSQARFCTKAGEPSEEEYPPLPDYQSESKPTRTKDIYIIQVKGLPWTCTTHDLLHFFSDCRVHDGENGIHLAVDQLGRPSGRAFIELEHEEDVRKALEKHRQYLGPRYVEVFEVTNTDAEAILTKSAHPPADGVVKLRGLPFDCTEDEIVAFFSGLDIVENGITIVANRKGRRTGEGFVKFTSQEAANEALQRDRDLIGSRYIEVFPSSSEDIESTLRRRMGSAPVQTNPEPADWRPQNITRAAAPHSSTVPLHYIHMRGLPFPVSGEDIVKFFYPLAVSKILIECGPTGRPSGEADVFFRCHSDALTAMSKDKMNVGRRYIELFLNSVPNSDGH</sequence>
<evidence type="ECO:0000313" key="8">
    <source>
        <dbReference type="Proteomes" id="UP000694891"/>
    </source>
</evidence>
<dbReference type="RefSeq" id="XP_008298477.1">
    <property type="nucleotide sequence ID" value="XM_008300255.1"/>
</dbReference>
<protein>
    <submittedName>
        <fullName evidence="7">G-rich RNA sequence binding factor 1</fullName>
    </submittedName>
    <submittedName>
        <fullName evidence="9 10">G-rich sequence factor 1</fullName>
    </submittedName>
</protein>
<feature type="signal peptide" evidence="5">
    <location>
        <begin position="1"/>
        <end position="19"/>
    </location>
</feature>
<reference evidence="7" key="1">
    <citation type="submission" date="2023-09" db="UniProtKB">
        <authorList>
            <consortium name="Ensembl"/>
        </authorList>
    </citation>
    <scope>IDENTIFICATION</scope>
</reference>
<dbReference type="Proteomes" id="UP000694891">
    <property type="component" value="Unplaced"/>
</dbReference>
<organism evidence="7">
    <name type="scientific">Stegastes partitus</name>
    <name type="common">bicolor damselfish</name>
    <dbReference type="NCBI Taxonomy" id="144197"/>
    <lineage>
        <taxon>Eukaryota</taxon>
        <taxon>Metazoa</taxon>
        <taxon>Chordata</taxon>
        <taxon>Craniata</taxon>
        <taxon>Vertebrata</taxon>
        <taxon>Euteleostomi</taxon>
        <taxon>Actinopterygii</taxon>
        <taxon>Neopterygii</taxon>
        <taxon>Teleostei</taxon>
        <taxon>Neoteleostei</taxon>
        <taxon>Acanthomorphata</taxon>
        <taxon>Ovalentaria</taxon>
        <taxon>Pomacentridae</taxon>
        <taxon>Stegastes</taxon>
    </lineage>
</organism>
<dbReference type="GeneTree" id="ENSGT00940000165677"/>
<dbReference type="OrthoDB" id="431068at2759"/>
<dbReference type="RefSeq" id="XP_008298476.1">
    <property type="nucleotide sequence ID" value="XM_008300254.1"/>
</dbReference>
<evidence type="ECO:0000313" key="9">
    <source>
        <dbReference type="RefSeq" id="XP_008298476.1"/>
    </source>
</evidence>
<gene>
    <name evidence="9 10 11" type="primary">grsf1</name>
</gene>
<dbReference type="InterPro" id="IPR012677">
    <property type="entry name" value="Nucleotide-bd_a/b_plait_sf"/>
</dbReference>
<accession>A0A3B5BII0</accession>
<feature type="domain" description="RRM" evidence="6">
    <location>
        <begin position="195"/>
        <end position="272"/>
    </location>
</feature>
<evidence type="ECO:0000256" key="1">
    <source>
        <dbReference type="ARBA" id="ARBA00022737"/>
    </source>
</evidence>
<dbReference type="SUPFAM" id="SSF54928">
    <property type="entry name" value="RNA-binding domain, RBD"/>
    <property type="match status" value="3"/>
</dbReference>
<dbReference type="PANTHER" id="PTHR13976">
    <property type="entry name" value="HETEROGENEOUS NUCLEAR RIBONUCLEOPROTEIN-RELATED"/>
    <property type="match status" value="1"/>
</dbReference>
<dbReference type="CDD" id="cd12503">
    <property type="entry name" value="RRM1_hnRNPH_GRSF1_like"/>
    <property type="match status" value="1"/>
</dbReference>
<proteinExistence type="predicted"/>
<dbReference type="Ensembl" id="ENSSPAT00000031569.1">
    <property type="protein sequence ID" value="ENSSPAP00000031069.1"/>
    <property type="gene ID" value="ENSSPAG00000023296.1"/>
</dbReference>
<evidence type="ECO:0000256" key="2">
    <source>
        <dbReference type="ARBA" id="ARBA00022884"/>
    </source>
</evidence>
<dbReference type="RefSeq" id="XP_008298478.1">
    <property type="nucleotide sequence ID" value="XM_008300256.1"/>
</dbReference>
<evidence type="ECO:0000256" key="5">
    <source>
        <dbReference type="SAM" id="SignalP"/>
    </source>
</evidence>
<evidence type="ECO:0000313" key="11">
    <source>
        <dbReference type="RefSeq" id="XP_008298478.1"/>
    </source>
</evidence>
<keyword evidence="1" id="KW-0677">Repeat</keyword>
<name>A0A3B5BII0_9TELE</name>
<dbReference type="GO" id="GO:0003723">
    <property type="term" value="F:RNA binding"/>
    <property type="evidence" value="ECO:0007669"/>
    <property type="project" value="UniProtKB-UniRule"/>
</dbReference>
<dbReference type="Gene3D" id="3.30.70.330">
    <property type="match status" value="3"/>
</dbReference>
<dbReference type="InterPro" id="IPR000504">
    <property type="entry name" value="RRM_dom"/>
</dbReference>
<keyword evidence="2 3" id="KW-0694">RNA-binding</keyword>
<dbReference type="InterPro" id="IPR035979">
    <property type="entry name" value="RBD_domain_sf"/>
</dbReference>
<feature type="chain" id="PRO_5044592387" evidence="5">
    <location>
        <begin position="20"/>
        <end position="397"/>
    </location>
</feature>
<evidence type="ECO:0000313" key="10">
    <source>
        <dbReference type="RefSeq" id="XP_008298477.1"/>
    </source>
</evidence>
<dbReference type="AlphaFoldDB" id="A0A3B5BII0"/>
<feature type="region of interest" description="Disordered" evidence="4">
    <location>
        <begin position="70"/>
        <end position="91"/>
    </location>
</feature>
<dbReference type="STRING" id="144197.ENSSPAP00000031069"/>
<dbReference type="PROSITE" id="PS50102">
    <property type="entry name" value="RRM"/>
    <property type="match status" value="2"/>
</dbReference>